<organism evidence="2 3">
    <name type="scientific">candidate division WOR_3 bacterium SM23_42</name>
    <dbReference type="NCBI Taxonomy" id="1703779"/>
    <lineage>
        <taxon>Bacteria</taxon>
        <taxon>Bacteria division WOR-3</taxon>
    </lineage>
</organism>
<keyword evidence="1" id="KW-0812">Transmembrane</keyword>
<accession>A0A0S8FSM5</accession>
<dbReference type="STRING" id="1703779.AMJ83_05790"/>
<dbReference type="AlphaFoldDB" id="A0A0S8FSM5"/>
<dbReference type="InterPro" id="IPR046534">
    <property type="entry name" value="DUF6599"/>
</dbReference>
<dbReference type="Proteomes" id="UP000051373">
    <property type="component" value="Unassembled WGS sequence"/>
</dbReference>
<evidence type="ECO:0000313" key="3">
    <source>
        <dbReference type="Proteomes" id="UP000051373"/>
    </source>
</evidence>
<name>A0A0S8FSM5_UNCW3</name>
<sequence length="313" mass="35437">MQDRGALAVSEGTMVTIACFLVTVLVVGPGPKQTEAPQSMTRYLPGESDLEMWRPEDSSQIFVGEDLYELIDGGAVIYYEYGFKQVIVQEYQKPDGKSINLEIYEMDNSASAYGIYTFQSAEGDEVEVGSEGIQSTYYLQFWKDKFFVILIASDTEETTSKGLLTIAREVDDRIATQNQRPSLCNLVALEGLTPSHIVYMKGPLALSNIYDFSSDDIFGLREGVVGNYGDFSVFVFKYHSDKESRDRFTNARDEMSANPQIENFARYNGECFMMDEQAGVIQMRLHRNYIFVYTGTDKTDPRAIFNKLENNLR</sequence>
<keyword evidence="1" id="KW-1133">Transmembrane helix</keyword>
<evidence type="ECO:0000313" key="2">
    <source>
        <dbReference type="EMBL" id="KPK63711.1"/>
    </source>
</evidence>
<proteinExistence type="predicted"/>
<gene>
    <name evidence="2" type="ORF">AMJ83_05790</name>
</gene>
<protein>
    <submittedName>
        <fullName evidence="2">Uncharacterized protein</fullName>
    </submittedName>
</protein>
<dbReference type="EMBL" id="LJUJ01000009">
    <property type="protein sequence ID" value="KPK63711.1"/>
    <property type="molecule type" value="Genomic_DNA"/>
</dbReference>
<feature type="transmembrane region" description="Helical" evidence="1">
    <location>
        <begin position="12"/>
        <end position="30"/>
    </location>
</feature>
<reference evidence="2 3" key="1">
    <citation type="journal article" date="2015" name="Microbiome">
        <title>Genomic resolution of linkages in carbon, nitrogen, and sulfur cycling among widespread estuary sediment bacteria.</title>
        <authorList>
            <person name="Baker B.J."/>
            <person name="Lazar C.S."/>
            <person name="Teske A.P."/>
            <person name="Dick G.J."/>
        </authorList>
    </citation>
    <scope>NUCLEOTIDE SEQUENCE [LARGE SCALE GENOMIC DNA]</scope>
    <source>
        <strain evidence="2">SM23_42</strain>
    </source>
</reference>
<evidence type="ECO:0000256" key="1">
    <source>
        <dbReference type="SAM" id="Phobius"/>
    </source>
</evidence>
<comment type="caution">
    <text evidence="2">The sequence shown here is derived from an EMBL/GenBank/DDBJ whole genome shotgun (WGS) entry which is preliminary data.</text>
</comment>
<keyword evidence="1" id="KW-0472">Membrane</keyword>
<dbReference type="Pfam" id="PF20244">
    <property type="entry name" value="DUF6599"/>
    <property type="match status" value="1"/>
</dbReference>